<dbReference type="InterPro" id="IPR004911">
    <property type="entry name" value="Interferon-induced_GILT"/>
</dbReference>
<comment type="subcellular location">
    <subcellularLocation>
        <location evidence="1">Secreted</location>
    </subcellularLocation>
</comment>
<dbReference type="EMBL" id="KV417584">
    <property type="protein sequence ID" value="KZP17283.1"/>
    <property type="molecule type" value="Genomic_DNA"/>
</dbReference>
<evidence type="ECO:0000256" key="1">
    <source>
        <dbReference type="ARBA" id="ARBA00004613"/>
    </source>
</evidence>
<dbReference type="GO" id="GO:0005576">
    <property type="term" value="C:extracellular region"/>
    <property type="evidence" value="ECO:0007669"/>
    <property type="project" value="UniProtKB-SubCell"/>
</dbReference>
<dbReference type="AlphaFoldDB" id="A0A166FY01"/>
<keyword evidence="4 6" id="KW-0732">Signal</keyword>
<feature type="chain" id="PRO_5007873654" description="GILT-domain-containing protein" evidence="6">
    <location>
        <begin position="22"/>
        <end position="239"/>
    </location>
</feature>
<evidence type="ECO:0000256" key="2">
    <source>
        <dbReference type="ARBA" id="ARBA00005679"/>
    </source>
</evidence>
<keyword evidence="3" id="KW-0964">Secreted</keyword>
<evidence type="ECO:0000256" key="4">
    <source>
        <dbReference type="ARBA" id="ARBA00022729"/>
    </source>
</evidence>
<dbReference type="PANTHER" id="PTHR13234">
    <property type="entry name" value="GAMMA-INTERFERON INDUCIBLE LYSOSOMAL THIOL REDUCTASE GILT"/>
    <property type="match status" value="1"/>
</dbReference>
<gene>
    <name evidence="7" type="ORF">FIBSPDRAFT_830755</name>
</gene>
<evidence type="ECO:0000256" key="5">
    <source>
        <dbReference type="ARBA" id="ARBA00023180"/>
    </source>
</evidence>
<feature type="signal peptide" evidence="6">
    <location>
        <begin position="1"/>
        <end position="21"/>
    </location>
</feature>
<evidence type="ECO:0000313" key="7">
    <source>
        <dbReference type="EMBL" id="KZP17283.1"/>
    </source>
</evidence>
<dbReference type="Pfam" id="PF03227">
    <property type="entry name" value="GILT"/>
    <property type="match status" value="1"/>
</dbReference>
<dbReference type="STRING" id="436010.A0A166FY01"/>
<proteinExistence type="inferred from homology"/>
<dbReference type="OrthoDB" id="958254at2759"/>
<comment type="similarity">
    <text evidence="2">Belongs to the GILT family.</text>
</comment>
<name>A0A166FY01_9AGAM</name>
<dbReference type="Proteomes" id="UP000076532">
    <property type="component" value="Unassembled WGS sequence"/>
</dbReference>
<keyword evidence="5" id="KW-0325">Glycoprotein</keyword>
<organism evidence="7 8">
    <name type="scientific">Athelia psychrophila</name>
    <dbReference type="NCBI Taxonomy" id="1759441"/>
    <lineage>
        <taxon>Eukaryota</taxon>
        <taxon>Fungi</taxon>
        <taxon>Dikarya</taxon>
        <taxon>Basidiomycota</taxon>
        <taxon>Agaricomycotina</taxon>
        <taxon>Agaricomycetes</taxon>
        <taxon>Agaricomycetidae</taxon>
        <taxon>Atheliales</taxon>
        <taxon>Atheliaceae</taxon>
        <taxon>Athelia</taxon>
    </lineage>
</organism>
<keyword evidence="8" id="KW-1185">Reference proteome</keyword>
<sequence length="239" mass="25829">MTRSTMFYSLGLFLLPTLAVSTQQPFALKHGPVTSAVATNIDIKVPVKLGVMSACPDALVCEAVFDKVLEQVREIVDINLTYIAKLNSSEPDFGVTCMHGTNECAGNVQQLCTAKYADPIAWWRFVQCQNFEGRYRVGLPEVALNCASAAGIDWEGGGSGECAGVDGGGKGAEGVLLLQKNVEATEKLGVRKSCTVLINGRPVCVHDSEWKDCEAGHTVADFVQQIRKEYVLLNRDENA</sequence>
<accession>A0A166FY01</accession>
<evidence type="ECO:0000256" key="6">
    <source>
        <dbReference type="SAM" id="SignalP"/>
    </source>
</evidence>
<evidence type="ECO:0000256" key="3">
    <source>
        <dbReference type="ARBA" id="ARBA00022525"/>
    </source>
</evidence>
<evidence type="ECO:0000313" key="8">
    <source>
        <dbReference type="Proteomes" id="UP000076532"/>
    </source>
</evidence>
<dbReference type="PANTHER" id="PTHR13234:SF8">
    <property type="entry name" value="GAMMA-INTERFERON-INDUCIBLE LYSOSOMAL THIOL REDUCTASE"/>
    <property type="match status" value="1"/>
</dbReference>
<evidence type="ECO:0008006" key="9">
    <source>
        <dbReference type="Google" id="ProtNLM"/>
    </source>
</evidence>
<protein>
    <recommendedName>
        <fullName evidence="9">GILT-domain-containing protein</fullName>
    </recommendedName>
</protein>
<dbReference type="GO" id="GO:0016671">
    <property type="term" value="F:oxidoreductase activity, acting on a sulfur group of donors, disulfide as acceptor"/>
    <property type="evidence" value="ECO:0007669"/>
    <property type="project" value="InterPro"/>
</dbReference>
<reference evidence="7 8" key="1">
    <citation type="journal article" date="2016" name="Mol. Biol. Evol.">
        <title>Comparative Genomics of Early-Diverging Mushroom-Forming Fungi Provides Insights into the Origins of Lignocellulose Decay Capabilities.</title>
        <authorList>
            <person name="Nagy L.G."/>
            <person name="Riley R."/>
            <person name="Tritt A."/>
            <person name="Adam C."/>
            <person name="Daum C."/>
            <person name="Floudas D."/>
            <person name="Sun H."/>
            <person name="Yadav J.S."/>
            <person name="Pangilinan J."/>
            <person name="Larsson K.H."/>
            <person name="Matsuura K."/>
            <person name="Barry K."/>
            <person name="Labutti K."/>
            <person name="Kuo R."/>
            <person name="Ohm R.A."/>
            <person name="Bhattacharya S.S."/>
            <person name="Shirouzu T."/>
            <person name="Yoshinaga Y."/>
            <person name="Martin F.M."/>
            <person name="Grigoriev I.V."/>
            <person name="Hibbett D.S."/>
        </authorList>
    </citation>
    <scope>NUCLEOTIDE SEQUENCE [LARGE SCALE GENOMIC DNA]</scope>
    <source>
        <strain evidence="7 8">CBS 109695</strain>
    </source>
</reference>